<dbReference type="EMBL" id="QEKK01000007">
    <property type="protein sequence ID" value="PVY48340.1"/>
    <property type="molecule type" value="Genomic_DNA"/>
</dbReference>
<dbReference type="GO" id="GO:0016832">
    <property type="term" value="F:aldehyde-lyase activity"/>
    <property type="evidence" value="ECO:0007669"/>
    <property type="project" value="TreeGrafter"/>
</dbReference>
<dbReference type="Proteomes" id="UP000064844">
    <property type="component" value="Chromosome"/>
</dbReference>
<dbReference type="EMBL" id="CP011307">
    <property type="protein sequence ID" value="ALP95573.1"/>
    <property type="molecule type" value="Genomic_DNA"/>
</dbReference>
<organism evidence="5 7">
    <name type="scientific">Intestinimonas butyriciproducens</name>
    <dbReference type="NCBI Taxonomy" id="1297617"/>
    <lineage>
        <taxon>Bacteria</taxon>
        <taxon>Bacillati</taxon>
        <taxon>Bacillota</taxon>
        <taxon>Clostridia</taxon>
        <taxon>Eubacteriales</taxon>
        <taxon>Intestinimonas</taxon>
    </lineage>
</organism>
<dbReference type="GeneID" id="93230552"/>
<evidence type="ECO:0000256" key="2">
    <source>
        <dbReference type="ARBA" id="ARBA00022723"/>
    </source>
</evidence>
<dbReference type="InterPro" id="IPR040442">
    <property type="entry name" value="Pyrv_kinase-like_dom_sf"/>
</dbReference>
<evidence type="ECO:0000313" key="5">
    <source>
        <dbReference type="EMBL" id="ALP95573.1"/>
    </source>
</evidence>
<keyword evidence="2" id="KW-0479">Metal-binding</keyword>
<evidence type="ECO:0000256" key="3">
    <source>
        <dbReference type="ARBA" id="ARBA00023239"/>
    </source>
</evidence>
<dbReference type="Pfam" id="PF03328">
    <property type="entry name" value="HpcH_HpaI"/>
    <property type="match status" value="1"/>
</dbReference>
<comment type="similarity">
    <text evidence="1">Belongs to the HpcH/HpaI aldolase family.</text>
</comment>
<dbReference type="GO" id="GO:0005737">
    <property type="term" value="C:cytoplasm"/>
    <property type="evidence" value="ECO:0007669"/>
    <property type="project" value="TreeGrafter"/>
</dbReference>
<reference evidence="5 7" key="1">
    <citation type="journal article" date="2015" name="Nat. Commun.">
        <title>Production of butyrate from lysine and the Amadori product fructoselysine by a human gut commensal.</title>
        <authorList>
            <person name="Bui T.P."/>
            <person name="Ritari J."/>
            <person name="Boeren S."/>
            <person name="de Waard P."/>
            <person name="Plugge C.M."/>
            <person name="de Vos W.M."/>
        </authorList>
    </citation>
    <scope>NUCLEOTIDE SEQUENCE [LARGE SCALE GENOMIC DNA]</scope>
    <source>
        <strain evidence="5 7">AF211</strain>
    </source>
</reference>
<dbReference type="GO" id="GO:0046872">
    <property type="term" value="F:metal ion binding"/>
    <property type="evidence" value="ECO:0007669"/>
    <property type="project" value="UniProtKB-KW"/>
</dbReference>
<dbReference type="eggNOG" id="COG3836">
    <property type="taxonomic scope" value="Bacteria"/>
</dbReference>
<dbReference type="PANTHER" id="PTHR30502:SF0">
    <property type="entry name" value="PHOSPHOENOLPYRUVATE CARBOXYLASE FAMILY PROTEIN"/>
    <property type="match status" value="1"/>
</dbReference>
<reference evidence="7" key="2">
    <citation type="submission" date="2015-04" db="EMBL/GenBank/DDBJ databases">
        <title>A butyrogenic pathway from the amino acid lysine in a human gut commensal.</title>
        <authorList>
            <person name="de Vos W.M."/>
            <person name="Bui N.T.P."/>
            <person name="Plugge C.M."/>
            <person name="Ritari J."/>
        </authorList>
    </citation>
    <scope>NUCLEOTIDE SEQUENCE [LARGE SCALE GENOMIC DNA]</scope>
    <source>
        <strain evidence="7">AF211</strain>
    </source>
</reference>
<evidence type="ECO:0000313" key="8">
    <source>
        <dbReference type="Proteomes" id="UP000245778"/>
    </source>
</evidence>
<proteinExistence type="inferred from homology"/>
<dbReference type="SUPFAM" id="SSF51621">
    <property type="entry name" value="Phosphoenolpyruvate/pyruvate domain"/>
    <property type="match status" value="1"/>
</dbReference>
<protein>
    <submittedName>
        <fullName evidence="6">4-hydroxy-2-oxoheptanedioate aldolase</fullName>
    </submittedName>
    <submittedName>
        <fullName evidence="5">Putative 2,4-dihydroxyhept-2-ene-1,7-dioic acid aldolase</fullName>
    </submittedName>
</protein>
<dbReference type="Gene3D" id="3.20.20.60">
    <property type="entry name" value="Phosphoenolpyruvate-binding domains"/>
    <property type="match status" value="1"/>
</dbReference>
<dbReference type="RefSeq" id="WP_058118588.1">
    <property type="nucleotide sequence ID" value="NZ_CP011307.1"/>
</dbReference>
<keyword evidence="7" id="KW-1185">Reference proteome</keyword>
<reference evidence="6 8" key="3">
    <citation type="submission" date="2018-04" db="EMBL/GenBank/DDBJ databases">
        <title>Genomic Encyclopedia of Type Strains, Phase IV (KMG-IV): sequencing the most valuable type-strain genomes for metagenomic binning, comparative biology and taxonomic classification.</title>
        <authorList>
            <person name="Goeker M."/>
        </authorList>
    </citation>
    <scope>NUCLEOTIDE SEQUENCE [LARGE SCALE GENOMIC DNA]</scope>
    <source>
        <strain evidence="6 8">DSM 26588</strain>
    </source>
</reference>
<feature type="domain" description="HpcH/HpaI aldolase/citrate lyase" evidence="4">
    <location>
        <begin position="18"/>
        <end position="244"/>
    </location>
</feature>
<evidence type="ECO:0000259" key="4">
    <source>
        <dbReference type="Pfam" id="PF03328"/>
    </source>
</evidence>
<dbReference type="PANTHER" id="PTHR30502">
    <property type="entry name" value="2-KETO-3-DEOXY-L-RHAMNONATE ALDOLASE"/>
    <property type="match status" value="1"/>
</dbReference>
<name>A0A0S2W899_9FIRM</name>
<dbReference type="Proteomes" id="UP000245778">
    <property type="component" value="Unassembled WGS sequence"/>
</dbReference>
<sequence length="262" mass="28999">MTDQKSLRTRLKDGETVFGMFYKLNSPLVTEIMGWSGLDFIVVDCEHSAIGYESVENIVRTGENVGLSTIIRVPSASEEHIFHALDCGATGVQIPNMTTVEQFRENVKSAKYYPEGTRGLSRQTRNAMYGFWDEKAKPYVEASNEKSLVVVHIENKEMADAAEEICQIPQIDVVFVGPADMSQSLGIPGKSTDPRVVEVAAKVLKTAEKYGKAGGINVTSKADMERYIDLGARYILYSSDTAVFSKTMKELAAQFAPYRKTN</sequence>
<dbReference type="AlphaFoldDB" id="A0A0S2W899"/>
<gene>
    <name evidence="6" type="ORF">C7373_10787</name>
    <name evidence="5" type="ORF">IB211_03182c</name>
</gene>
<dbReference type="KEGG" id="ibu:IB211_03182c"/>
<evidence type="ECO:0000313" key="7">
    <source>
        <dbReference type="Proteomes" id="UP000064844"/>
    </source>
</evidence>
<dbReference type="InterPro" id="IPR015813">
    <property type="entry name" value="Pyrv/PenolPyrv_kinase-like_dom"/>
</dbReference>
<keyword evidence="3" id="KW-0456">Lyase</keyword>
<dbReference type="STRING" id="1297617.IB211_03182c"/>
<evidence type="ECO:0000256" key="1">
    <source>
        <dbReference type="ARBA" id="ARBA00005568"/>
    </source>
</evidence>
<dbReference type="InterPro" id="IPR050251">
    <property type="entry name" value="HpcH-HpaI_aldolase"/>
</dbReference>
<evidence type="ECO:0000313" key="6">
    <source>
        <dbReference type="EMBL" id="PVY48340.1"/>
    </source>
</evidence>
<dbReference type="InterPro" id="IPR005000">
    <property type="entry name" value="Aldolase/citrate-lyase_domain"/>
</dbReference>
<accession>A0A0S2W899</accession>